<evidence type="ECO:0000256" key="2">
    <source>
        <dbReference type="SAM" id="Phobius"/>
    </source>
</evidence>
<keyword evidence="2" id="KW-0812">Transmembrane</keyword>
<comment type="caution">
    <text evidence="4">The sequence shown here is derived from an EMBL/GenBank/DDBJ whole genome shotgun (WGS) entry which is preliminary data.</text>
</comment>
<reference evidence="5" key="1">
    <citation type="journal article" date="2019" name="Nat. Commun.">
        <title>The genome of broomcorn millet.</title>
        <authorList>
            <person name="Zou C."/>
            <person name="Miki D."/>
            <person name="Li D."/>
            <person name="Tang Q."/>
            <person name="Xiao L."/>
            <person name="Rajput S."/>
            <person name="Deng P."/>
            <person name="Jia W."/>
            <person name="Huang R."/>
            <person name="Zhang M."/>
            <person name="Sun Y."/>
            <person name="Hu J."/>
            <person name="Fu X."/>
            <person name="Schnable P.S."/>
            <person name="Li F."/>
            <person name="Zhang H."/>
            <person name="Feng B."/>
            <person name="Zhu X."/>
            <person name="Liu R."/>
            <person name="Schnable J.C."/>
            <person name="Zhu J.-K."/>
            <person name="Zhang H."/>
        </authorList>
    </citation>
    <scope>NUCLEOTIDE SEQUENCE [LARGE SCALE GENOMIC DNA]</scope>
</reference>
<evidence type="ECO:0000313" key="4">
    <source>
        <dbReference type="EMBL" id="RLN13623.1"/>
    </source>
</evidence>
<proteinExistence type="predicted"/>
<organism evidence="4 5">
    <name type="scientific">Panicum miliaceum</name>
    <name type="common">Proso millet</name>
    <name type="synonym">Broomcorn millet</name>
    <dbReference type="NCBI Taxonomy" id="4540"/>
    <lineage>
        <taxon>Eukaryota</taxon>
        <taxon>Viridiplantae</taxon>
        <taxon>Streptophyta</taxon>
        <taxon>Embryophyta</taxon>
        <taxon>Tracheophyta</taxon>
        <taxon>Spermatophyta</taxon>
        <taxon>Magnoliopsida</taxon>
        <taxon>Liliopsida</taxon>
        <taxon>Poales</taxon>
        <taxon>Poaceae</taxon>
        <taxon>PACMAD clade</taxon>
        <taxon>Panicoideae</taxon>
        <taxon>Panicodae</taxon>
        <taxon>Paniceae</taxon>
        <taxon>Panicinae</taxon>
        <taxon>Panicum</taxon>
        <taxon>Panicum sect. Panicum</taxon>
    </lineage>
</organism>
<dbReference type="AlphaFoldDB" id="A0A3L6S327"/>
<feature type="domain" description="PGG" evidence="3">
    <location>
        <begin position="40"/>
        <end position="73"/>
    </location>
</feature>
<keyword evidence="5" id="KW-1185">Reference proteome</keyword>
<accession>A0A3L6S327</accession>
<dbReference type="Pfam" id="PF13962">
    <property type="entry name" value="PGG"/>
    <property type="match status" value="1"/>
</dbReference>
<sequence>MESEEQPGNHHMACNSPDEQHAPQQGQADKNSGADEAELLWKLRKYLMLLAILAGAITYQAGLAPPGGFWQDN</sequence>
<keyword evidence="2" id="KW-1133">Transmembrane helix</keyword>
<dbReference type="STRING" id="4540.A0A3L6S327"/>
<evidence type="ECO:0000259" key="3">
    <source>
        <dbReference type="Pfam" id="PF13962"/>
    </source>
</evidence>
<feature type="transmembrane region" description="Helical" evidence="2">
    <location>
        <begin position="46"/>
        <end position="64"/>
    </location>
</feature>
<gene>
    <name evidence="4" type="ORF">C2845_PM09G11120</name>
</gene>
<dbReference type="Proteomes" id="UP000275267">
    <property type="component" value="Unassembled WGS sequence"/>
</dbReference>
<name>A0A3L6S327_PANMI</name>
<keyword evidence="2" id="KW-0472">Membrane</keyword>
<evidence type="ECO:0000256" key="1">
    <source>
        <dbReference type="SAM" id="MobiDB-lite"/>
    </source>
</evidence>
<dbReference type="OrthoDB" id="681126at2759"/>
<evidence type="ECO:0000313" key="5">
    <source>
        <dbReference type="Proteomes" id="UP000275267"/>
    </source>
</evidence>
<dbReference type="InterPro" id="IPR026961">
    <property type="entry name" value="PGG_dom"/>
</dbReference>
<dbReference type="EMBL" id="PQIB02000006">
    <property type="protein sequence ID" value="RLN13623.1"/>
    <property type="molecule type" value="Genomic_DNA"/>
</dbReference>
<feature type="region of interest" description="Disordered" evidence="1">
    <location>
        <begin position="1"/>
        <end position="33"/>
    </location>
</feature>
<protein>
    <recommendedName>
        <fullName evidence="3">PGG domain-containing protein</fullName>
    </recommendedName>
</protein>